<name>A0A5C8M0S2_9GAMM</name>
<proteinExistence type="predicted"/>
<feature type="domain" description="EF-hand" evidence="2">
    <location>
        <begin position="65"/>
        <end position="90"/>
    </location>
</feature>
<organism evidence="3 4">
    <name type="scientific">Rheinheimera tangshanensis</name>
    <dbReference type="NCBI Taxonomy" id="400153"/>
    <lineage>
        <taxon>Bacteria</taxon>
        <taxon>Pseudomonadati</taxon>
        <taxon>Pseudomonadota</taxon>
        <taxon>Gammaproteobacteria</taxon>
        <taxon>Chromatiales</taxon>
        <taxon>Chromatiaceae</taxon>
        <taxon>Rheinheimera</taxon>
    </lineage>
</organism>
<dbReference type="InterPro" id="IPR002048">
    <property type="entry name" value="EF_hand_dom"/>
</dbReference>
<gene>
    <name evidence="3" type="ORF">FU839_06405</name>
</gene>
<evidence type="ECO:0000259" key="2">
    <source>
        <dbReference type="PROSITE" id="PS50222"/>
    </source>
</evidence>
<dbReference type="AlphaFoldDB" id="A0A5C8M0S2"/>
<keyword evidence="1" id="KW-1133">Transmembrane helix</keyword>
<feature type="transmembrane region" description="Helical" evidence="1">
    <location>
        <begin position="625"/>
        <end position="648"/>
    </location>
</feature>
<accession>A0A5C8M0S2</accession>
<evidence type="ECO:0000313" key="3">
    <source>
        <dbReference type="EMBL" id="TXK81539.1"/>
    </source>
</evidence>
<keyword evidence="1" id="KW-0472">Membrane</keyword>
<reference evidence="3 4" key="1">
    <citation type="submission" date="2019-08" db="EMBL/GenBank/DDBJ databases">
        <title>Draft genome analysis of Rheinheimera tangshanensis isolated from the roots of fresh rice plants (Oryza sativa).</title>
        <authorList>
            <person name="Yu Q."/>
            <person name="Qi Y."/>
            <person name="Zhang H."/>
            <person name="Pu J."/>
        </authorList>
    </citation>
    <scope>NUCLEOTIDE SEQUENCE [LARGE SCALE GENOMIC DNA]</scope>
    <source>
        <strain evidence="3 4">JA3-B52</strain>
    </source>
</reference>
<dbReference type="Proteomes" id="UP000321814">
    <property type="component" value="Unassembled WGS sequence"/>
</dbReference>
<protein>
    <recommendedName>
        <fullName evidence="2">EF-hand domain-containing protein</fullName>
    </recommendedName>
</protein>
<keyword evidence="4" id="KW-1185">Reference proteome</keyword>
<feature type="transmembrane region" description="Helical" evidence="1">
    <location>
        <begin position="703"/>
        <end position="722"/>
    </location>
</feature>
<evidence type="ECO:0000256" key="1">
    <source>
        <dbReference type="SAM" id="Phobius"/>
    </source>
</evidence>
<evidence type="ECO:0000313" key="4">
    <source>
        <dbReference type="Proteomes" id="UP000321814"/>
    </source>
</evidence>
<dbReference type="GO" id="GO:0005509">
    <property type="term" value="F:calcium ion binding"/>
    <property type="evidence" value="ECO:0007669"/>
    <property type="project" value="InterPro"/>
</dbReference>
<dbReference type="EMBL" id="VRLR01000003">
    <property type="protein sequence ID" value="TXK81539.1"/>
    <property type="molecule type" value="Genomic_DNA"/>
</dbReference>
<dbReference type="OrthoDB" id="9785737at2"/>
<sequence length="725" mass="78231">MPQGEQTLATLQSQHKWRFFRSGGFDQVALDSAADLQHLHELDPKLWTVLNCPTTGLEFDNRTAALLDTDGDGQIRVPEILAAVRWCCERLQDADIMFQAPGLPLAAIHDQDAEGANLRAAALRVLEIVGKTDADALQVSDLADMTLLFSPHHFNGDGVVMAELTADAELAQLITEIIQTQGGQPDRSGGEGIHSDSLNAFYQQVEAVVQWHAAGGSDDPQFCPLGDNMAAAVAAFDAVKAKVDDFFVRCQLAAFDHRAADALNPAVAVYDVLSNKAISSADADVAALPLAAVTAGSPLPLGEGINPAWTSAITEFKQRVVEPLLAAKGKHKAGHLTAEQWQQICEQLEPWCAWQAAKPDTKVHQLELDRLQAIVSGDGKERLEALIAQDIAASTFADNVDAVERLVRYQRDLVTLLRNFVSLSDFYQSKHKAIFQIGTLYLDQRSCELVLKVSDMARHATMAPFSGCYLVYCTCERQGEAPLHIVAALTGGDVDELMVPGRNGVFYDRQGRDWRAMVTKVVVQPVSIGQAFWSPYKRVAAFIEAQLQKFAASRDKDIEAKTTTGVTTVAAAPTPAAPAAPAAVAGFDIAKFAGIFAAMGLAVGAIGTALAAVMSGLFSLLWWQIPLVILGVLLLISGPSMLMAFLTLRRRNLGPLLDANGWAVNTRAKINVPFGAALTGLARLPAGAKRSLTDPFAEKKRPWGSLLILLLVLIGAGLFWWFRMN</sequence>
<keyword evidence="1" id="KW-0812">Transmembrane</keyword>
<comment type="caution">
    <text evidence="3">The sequence shown here is derived from an EMBL/GenBank/DDBJ whole genome shotgun (WGS) entry which is preliminary data.</text>
</comment>
<feature type="transmembrane region" description="Helical" evidence="1">
    <location>
        <begin position="592"/>
        <end position="613"/>
    </location>
</feature>
<dbReference type="PROSITE" id="PS50222">
    <property type="entry name" value="EF_HAND_2"/>
    <property type="match status" value="1"/>
</dbReference>